<reference evidence="1" key="1">
    <citation type="submission" date="2019-08" db="EMBL/GenBank/DDBJ databases">
        <authorList>
            <person name="Kucharzyk K."/>
            <person name="Murdoch R.W."/>
            <person name="Higgins S."/>
            <person name="Loffler F."/>
        </authorList>
    </citation>
    <scope>NUCLEOTIDE SEQUENCE</scope>
</reference>
<evidence type="ECO:0000313" key="1">
    <source>
        <dbReference type="EMBL" id="MPM38296.1"/>
    </source>
</evidence>
<name>A0A644ZBP3_9ZZZZ</name>
<proteinExistence type="predicted"/>
<accession>A0A644ZBP3</accession>
<dbReference type="EMBL" id="VSSQ01008238">
    <property type="protein sequence ID" value="MPM38296.1"/>
    <property type="molecule type" value="Genomic_DNA"/>
</dbReference>
<protein>
    <submittedName>
        <fullName evidence="1">Uncharacterized protein</fullName>
    </submittedName>
</protein>
<comment type="caution">
    <text evidence="1">The sequence shown here is derived from an EMBL/GenBank/DDBJ whole genome shotgun (WGS) entry which is preliminary data.</text>
</comment>
<dbReference type="AlphaFoldDB" id="A0A644ZBP3"/>
<sequence>MPIGMVSDEMSRRRHLCRRLWVALGVDPQHKEGGLYTPLRQAFKQHWGILVGGPVVKCEGNLIWSVLRRKSRRKVSFPQKRRTGGRDMVGALRLHLTVQNNDSAGCPRKPQPLGGEIQAYTLRRQGEERIILFGGQRGKPHIFRHLTADIHRQFWGADGLQHLCRKNALIKEV</sequence>
<gene>
    <name evidence="1" type="ORF">SDC9_84925</name>
</gene>
<organism evidence="1">
    <name type="scientific">bioreactor metagenome</name>
    <dbReference type="NCBI Taxonomy" id="1076179"/>
    <lineage>
        <taxon>unclassified sequences</taxon>
        <taxon>metagenomes</taxon>
        <taxon>ecological metagenomes</taxon>
    </lineage>
</organism>